<comment type="caution">
    <text evidence="1">The sequence shown here is derived from an EMBL/GenBank/DDBJ whole genome shotgun (WGS) entry which is preliminary data.</text>
</comment>
<proteinExistence type="predicted"/>
<gene>
    <name evidence="1" type="ORF">GCM10023187_12460</name>
</gene>
<sequence length="114" mass="13010">MNTEQKYAQAGAVASTPNEPAIGSLQWHEKELDFLLSNFFSERRASNVIGDINALFYEWIEHESKKASDNQRRDISFGILRLQTFIVELQEKYQIVKHFRSLENSSAGKGGEVC</sequence>
<protein>
    <submittedName>
        <fullName evidence="1">Uncharacterized protein</fullName>
    </submittedName>
</protein>
<evidence type="ECO:0000313" key="2">
    <source>
        <dbReference type="Proteomes" id="UP001500936"/>
    </source>
</evidence>
<name>A0ABP8K3I9_9BACT</name>
<accession>A0ABP8K3I9</accession>
<evidence type="ECO:0000313" key="1">
    <source>
        <dbReference type="EMBL" id="GAA4399902.1"/>
    </source>
</evidence>
<organism evidence="1 2">
    <name type="scientific">Nibrella viscosa</name>
    <dbReference type="NCBI Taxonomy" id="1084524"/>
    <lineage>
        <taxon>Bacteria</taxon>
        <taxon>Pseudomonadati</taxon>
        <taxon>Bacteroidota</taxon>
        <taxon>Cytophagia</taxon>
        <taxon>Cytophagales</taxon>
        <taxon>Spirosomataceae</taxon>
        <taxon>Nibrella</taxon>
    </lineage>
</organism>
<reference evidence="2" key="1">
    <citation type="journal article" date="2019" name="Int. J. Syst. Evol. Microbiol.">
        <title>The Global Catalogue of Microorganisms (GCM) 10K type strain sequencing project: providing services to taxonomists for standard genome sequencing and annotation.</title>
        <authorList>
            <consortium name="The Broad Institute Genomics Platform"/>
            <consortium name="The Broad Institute Genome Sequencing Center for Infectious Disease"/>
            <person name="Wu L."/>
            <person name="Ma J."/>
        </authorList>
    </citation>
    <scope>NUCLEOTIDE SEQUENCE [LARGE SCALE GENOMIC DNA]</scope>
    <source>
        <strain evidence="2">JCM 17925</strain>
    </source>
</reference>
<dbReference type="Proteomes" id="UP001500936">
    <property type="component" value="Unassembled WGS sequence"/>
</dbReference>
<keyword evidence="2" id="KW-1185">Reference proteome</keyword>
<dbReference type="RefSeq" id="WP_345265044.1">
    <property type="nucleotide sequence ID" value="NZ_BAABHB010000002.1"/>
</dbReference>
<dbReference type="EMBL" id="BAABHB010000002">
    <property type="protein sequence ID" value="GAA4399902.1"/>
    <property type="molecule type" value="Genomic_DNA"/>
</dbReference>